<accession>A0A0B6ZZ66</accession>
<sequence length="724" mass="83116">MPQVRGHRRKHSRSMSPVASKHKRSWQNPEGERFGGDGGRLQHRHRSPSPIRGNKKDFRVPARLNDRRNYSATTGGLRKSHSPLMQRRPRPRSPITGRGVSPSYLRHPQMPLIVDREKSGSLSHHIDERSGSRFKQRSHSVRPPQENVADSRNKRDIKDRRSPPSLIPGPSTKKRTHHSSADISSAPKRPRSRSHNRSLGSSSQIKSNVPSALNSGSSIPQRKVSTTNKKKPSRLTLHKRFTIDDQDPFELEDNVTIAIVRKPDAQPSEDVTVKKVFDSSQFKMIHKKTEGRKPIFDREEIKVWRHDENLTDDPDYERRLVRVKSTSTTSKSAVNSLMQTSPDILRKTPAPHAGSSSNRSPHMEPQIRLVPRPDPRYETKFRQQIEREEELGRVKRNEEKKRGVEDKRSSTSSRGVKGDFRDRRVEEDKKGDRVKEETYDLRQALERRRSDREEGTFRIEVRRDSIPEAELFYRNGQQVAVGSGVEPRRFVQEGTGDRNVVLDQDRARRRFAGSVERDSRRGWRGGRFNDDPGHVARGRGRRRDWSQDRGEVDGGGVREEGMMNFRDGGRNFERRPRYSNSPSNTTRGWRGGFGGRGRGRVGDFTPFIHDLDVTEVADVFKYSQVRTVLQHDDRDVSPRSFRGRGRFPSRNYGDNNFRAMGRGGQRGGGRGYRGGYRGRGFGSLGDRRSIDRIRDVSVDREWKHDMYDSLQTEIEEPHSTTVGI</sequence>
<feature type="compositionally biased region" description="Basic and acidic residues" evidence="1">
    <location>
        <begin position="54"/>
        <end position="69"/>
    </location>
</feature>
<feature type="region of interest" description="Disordered" evidence="1">
    <location>
        <begin position="635"/>
        <end position="675"/>
    </location>
</feature>
<name>A0A0B6ZZ66_9EUPU</name>
<feature type="region of interest" description="Disordered" evidence="1">
    <location>
        <begin position="324"/>
        <end position="436"/>
    </location>
</feature>
<dbReference type="EMBL" id="HACG01026256">
    <property type="protein sequence ID" value="CEK73121.1"/>
    <property type="molecule type" value="Transcribed_RNA"/>
</dbReference>
<feature type="compositionally biased region" description="Basic and acidic residues" evidence="1">
    <location>
        <begin position="149"/>
        <end position="162"/>
    </location>
</feature>
<feature type="region of interest" description="Disordered" evidence="1">
    <location>
        <begin position="520"/>
        <end position="594"/>
    </location>
</feature>
<organism evidence="2">
    <name type="scientific">Arion vulgaris</name>
    <dbReference type="NCBI Taxonomy" id="1028688"/>
    <lineage>
        <taxon>Eukaryota</taxon>
        <taxon>Metazoa</taxon>
        <taxon>Spiralia</taxon>
        <taxon>Lophotrochozoa</taxon>
        <taxon>Mollusca</taxon>
        <taxon>Gastropoda</taxon>
        <taxon>Heterobranchia</taxon>
        <taxon>Euthyneura</taxon>
        <taxon>Panpulmonata</taxon>
        <taxon>Eupulmonata</taxon>
        <taxon>Stylommatophora</taxon>
        <taxon>Helicina</taxon>
        <taxon>Arionoidea</taxon>
        <taxon>Arionidae</taxon>
        <taxon>Arion</taxon>
    </lineage>
</organism>
<evidence type="ECO:0008006" key="3">
    <source>
        <dbReference type="Google" id="ProtNLM"/>
    </source>
</evidence>
<feature type="compositionally biased region" description="Basic and acidic residues" evidence="1">
    <location>
        <begin position="543"/>
        <end position="576"/>
    </location>
</feature>
<dbReference type="AlphaFoldDB" id="A0A0B6ZZ66"/>
<feature type="compositionally biased region" description="Polar residues" evidence="1">
    <location>
        <begin position="333"/>
        <end position="342"/>
    </location>
</feature>
<protein>
    <recommendedName>
        <fullName evidence="3">Btz domain-containing protein</fullName>
    </recommendedName>
</protein>
<feature type="compositionally biased region" description="Basic and acidic residues" evidence="1">
    <location>
        <begin position="416"/>
        <end position="436"/>
    </location>
</feature>
<evidence type="ECO:0000256" key="1">
    <source>
        <dbReference type="SAM" id="MobiDB-lite"/>
    </source>
</evidence>
<feature type="compositionally biased region" description="Basic and acidic residues" evidence="1">
    <location>
        <begin position="114"/>
        <end position="131"/>
    </location>
</feature>
<feature type="compositionally biased region" description="Gly residues" evidence="1">
    <location>
        <begin position="661"/>
        <end position="675"/>
    </location>
</feature>
<feature type="compositionally biased region" description="Basic and acidic residues" evidence="1">
    <location>
        <begin position="371"/>
        <end position="409"/>
    </location>
</feature>
<reference evidence="2" key="1">
    <citation type="submission" date="2014-12" db="EMBL/GenBank/DDBJ databases">
        <title>Insight into the proteome of Arion vulgaris.</title>
        <authorList>
            <person name="Aradska J."/>
            <person name="Bulat T."/>
            <person name="Smidak R."/>
            <person name="Sarate P."/>
            <person name="Gangsoo J."/>
            <person name="Sialana F."/>
            <person name="Bilban M."/>
            <person name="Lubec G."/>
        </authorList>
    </citation>
    <scope>NUCLEOTIDE SEQUENCE</scope>
    <source>
        <tissue evidence="2">Skin</tissue>
    </source>
</reference>
<feature type="region of interest" description="Disordered" evidence="1">
    <location>
        <begin position="1"/>
        <end position="233"/>
    </location>
</feature>
<proteinExistence type="predicted"/>
<feature type="compositionally biased region" description="Polar residues" evidence="1">
    <location>
        <begin position="204"/>
        <end position="227"/>
    </location>
</feature>
<feature type="compositionally biased region" description="Basic and acidic residues" evidence="1">
    <location>
        <begin position="520"/>
        <end position="534"/>
    </location>
</feature>
<feature type="compositionally biased region" description="Basic residues" evidence="1">
    <location>
        <begin position="1"/>
        <end position="13"/>
    </location>
</feature>
<gene>
    <name evidence="2" type="primary">ORF85390</name>
</gene>
<evidence type="ECO:0000313" key="2">
    <source>
        <dbReference type="EMBL" id="CEK73121.1"/>
    </source>
</evidence>